<evidence type="ECO:0000313" key="1">
    <source>
        <dbReference type="EMBL" id="SEH67213.1"/>
    </source>
</evidence>
<reference evidence="2" key="1">
    <citation type="submission" date="2016-10" db="EMBL/GenBank/DDBJ databases">
        <authorList>
            <person name="Varghese N."/>
            <person name="Submissions S."/>
        </authorList>
    </citation>
    <scope>NUCLEOTIDE SEQUENCE [LARGE SCALE GENOMIC DNA]</scope>
    <source>
        <strain evidence="2">DSM 17616</strain>
    </source>
</reference>
<dbReference type="STRING" id="173990.SAMN05660691_00801"/>
<proteinExistence type="predicted"/>
<organism evidence="1 2">
    <name type="scientific">Rheinheimera pacifica</name>
    <dbReference type="NCBI Taxonomy" id="173990"/>
    <lineage>
        <taxon>Bacteria</taxon>
        <taxon>Pseudomonadati</taxon>
        <taxon>Pseudomonadota</taxon>
        <taxon>Gammaproteobacteria</taxon>
        <taxon>Chromatiales</taxon>
        <taxon>Chromatiaceae</taxon>
        <taxon>Rheinheimera</taxon>
    </lineage>
</organism>
<name>A0A1H6K4C0_9GAMM</name>
<protein>
    <submittedName>
        <fullName evidence="1">NAD(P)-dependent dehydrogenase, short-chain alcohol dehydrogenase family</fullName>
    </submittedName>
</protein>
<dbReference type="OrthoDB" id="9785826at2"/>
<dbReference type="Proteomes" id="UP000199371">
    <property type="component" value="Unassembled WGS sequence"/>
</dbReference>
<dbReference type="RefSeq" id="WP_092790454.1">
    <property type="nucleotide sequence ID" value="NZ_FNXF01000002.1"/>
</dbReference>
<gene>
    <name evidence="1" type="ORF">SAMN05660691_00801</name>
</gene>
<dbReference type="GO" id="GO:0016616">
    <property type="term" value="F:oxidoreductase activity, acting on the CH-OH group of donors, NAD or NADP as acceptor"/>
    <property type="evidence" value="ECO:0007669"/>
    <property type="project" value="TreeGrafter"/>
</dbReference>
<dbReference type="InterPro" id="IPR052184">
    <property type="entry name" value="SDR_enzymes"/>
</dbReference>
<accession>A0A1H6K4C0</accession>
<dbReference type="InterPro" id="IPR036291">
    <property type="entry name" value="NAD(P)-bd_dom_sf"/>
</dbReference>
<dbReference type="EMBL" id="FNXF01000002">
    <property type="protein sequence ID" value="SEH67213.1"/>
    <property type="molecule type" value="Genomic_DNA"/>
</dbReference>
<dbReference type="SUPFAM" id="SSF51735">
    <property type="entry name" value="NAD(P)-binding Rossmann-fold domains"/>
    <property type="match status" value="1"/>
</dbReference>
<dbReference type="InterPro" id="IPR002347">
    <property type="entry name" value="SDR_fam"/>
</dbReference>
<dbReference type="PANTHER" id="PTHR45458:SF1">
    <property type="entry name" value="SHORT CHAIN DEHYDROGENASE"/>
    <property type="match status" value="1"/>
</dbReference>
<sequence length="236" mass="25345">MTQSVLVIGASKGIGLALARHYADAGATVCVISRQNNSAGNAGMHWLQDPLLSEEHSAQVVKHALLYQPDTIFICNGVLHDDKAMPEKTIRQLDTAILADRFLTNVQVPALYLKLLFPYLSKQANVRVLALSAKVGSIGDNALGGWYSYRISKAALNMLVKNLSIEVGRLNKTAAIVSVHPGTTDTALSQPFQQNLPQGQLQTPAATAQRLARVAAGLNAEKTGLLLNWDGTALPW</sequence>
<dbReference type="PANTHER" id="PTHR45458">
    <property type="entry name" value="SHORT-CHAIN DEHYDROGENASE/REDUCTASE SDR"/>
    <property type="match status" value="1"/>
</dbReference>
<dbReference type="AlphaFoldDB" id="A0A1H6K4C0"/>
<evidence type="ECO:0000313" key="2">
    <source>
        <dbReference type="Proteomes" id="UP000199371"/>
    </source>
</evidence>
<dbReference type="Pfam" id="PF00106">
    <property type="entry name" value="adh_short"/>
    <property type="match status" value="1"/>
</dbReference>
<dbReference type="Gene3D" id="3.40.50.720">
    <property type="entry name" value="NAD(P)-binding Rossmann-like Domain"/>
    <property type="match status" value="1"/>
</dbReference>
<keyword evidence="2" id="KW-1185">Reference proteome</keyword>
<dbReference type="PRINTS" id="PR00081">
    <property type="entry name" value="GDHRDH"/>
</dbReference>